<dbReference type="Pfam" id="PF10861">
    <property type="entry name" value="DUF2784"/>
    <property type="match status" value="1"/>
</dbReference>
<organism evidence="2 3">
    <name type="scientific">Virgisporangium aurantiacum</name>
    <dbReference type="NCBI Taxonomy" id="175570"/>
    <lineage>
        <taxon>Bacteria</taxon>
        <taxon>Bacillati</taxon>
        <taxon>Actinomycetota</taxon>
        <taxon>Actinomycetes</taxon>
        <taxon>Micromonosporales</taxon>
        <taxon>Micromonosporaceae</taxon>
        <taxon>Virgisporangium</taxon>
    </lineage>
</organism>
<comment type="caution">
    <text evidence="2">The sequence shown here is derived from an EMBL/GenBank/DDBJ whole genome shotgun (WGS) entry which is preliminary data.</text>
</comment>
<feature type="transmembrane region" description="Helical" evidence="1">
    <location>
        <begin position="35"/>
        <end position="53"/>
    </location>
</feature>
<evidence type="ECO:0008006" key="4">
    <source>
        <dbReference type="Google" id="ProtNLM"/>
    </source>
</evidence>
<dbReference type="Proteomes" id="UP000612585">
    <property type="component" value="Unassembled WGS sequence"/>
</dbReference>
<evidence type="ECO:0000313" key="2">
    <source>
        <dbReference type="EMBL" id="GIJ52924.1"/>
    </source>
</evidence>
<keyword evidence="1" id="KW-1133">Transmembrane helix</keyword>
<protein>
    <recommendedName>
        <fullName evidence="4">DUF2784 domain-containing protein</fullName>
    </recommendedName>
</protein>
<name>A0A8J3YVY8_9ACTN</name>
<dbReference type="EMBL" id="BOPG01000003">
    <property type="protein sequence ID" value="GIJ52924.1"/>
    <property type="molecule type" value="Genomic_DNA"/>
</dbReference>
<keyword evidence="1" id="KW-0472">Membrane</keyword>
<keyword evidence="1" id="KW-0812">Transmembrane</keyword>
<keyword evidence="3" id="KW-1185">Reference proteome</keyword>
<evidence type="ECO:0000313" key="3">
    <source>
        <dbReference type="Proteomes" id="UP000612585"/>
    </source>
</evidence>
<dbReference type="RefSeq" id="WP_203986437.1">
    <property type="nucleotide sequence ID" value="NZ_BOPG01000003.1"/>
</dbReference>
<evidence type="ECO:0000256" key="1">
    <source>
        <dbReference type="SAM" id="Phobius"/>
    </source>
</evidence>
<proteinExistence type="predicted"/>
<accession>A0A8J3YVY8</accession>
<feature type="transmembrane region" description="Helical" evidence="1">
    <location>
        <begin position="6"/>
        <end position="28"/>
    </location>
</feature>
<sequence length="126" mass="14211">MGYEALVSVILVVHFGYLAFVVFGGFLVWRWPRVFWVHLAAAAWGLAVVGIPLTCPLTTAENWARRQAGQTEQSAGFIDRYIEGVLYPERFTLVLQVLAGVTVVGSWVGAYLYRRHLRRRVETVSL</sequence>
<gene>
    <name evidence="2" type="ORF">Vau01_004400</name>
</gene>
<feature type="transmembrane region" description="Helical" evidence="1">
    <location>
        <begin position="93"/>
        <end position="113"/>
    </location>
</feature>
<reference evidence="2" key="1">
    <citation type="submission" date="2021-01" db="EMBL/GenBank/DDBJ databases">
        <title>Whole genome shotgun sequence of Virgisporangium aurantiacum NBRC 16421.</title>
        <authorList>
            <person name="Komaki H."/>
            <person name="Tamura T."/>
        </authorList>
    </citation>
    <scope>NUCLEOTIDE SEQUENCE</scope>
    <source>
        <strain evidence="2">NBRC 16421</strain>
    </source>
</reference>
<dbReference type="AlphaFoldDB" id="A0A8J3YVY8"/>
<dbReference type="InterPro" id="IPR021218">
    <property type="entry name" value="DUF2784"/>
</dbReference>